<evidence type="ECO:0000259" key="4">
    <source>
        <dbReference type="SMART" id="SM00967"/>
    </source>
</evidence>
<comment type="similarity">
    <text evidence="1">Belongs to the class IV-like SAM-binding methyltransferase superfamily. RNA methyltransferase TrmH family.</text>
</comment>
<dbReference type="SUPFAM" id="SSF75217">
    <property type="entry name" value="alpha/beta knot"/>
    <property type="match status" value="1"/>
</dbReference>
<name>A0A1G9XU42_9SPHI</name>
<reference evidence="6" key="1">
    <citation type="submission" date="2016-10" db="EMBL/GenBank/DDBJ databases">
        <authorList>
            <person name="Varghese N."/>
            <person name="Submissions S."/>
        </authorList>
    </citation>
    <scope>NUCLEOTIDE SEQUENCE [LARGE SCALE GENOMIC DNA]</scope>
    <source>
        <strain evidence="6">DSM 24536</strain>
    </source>
</reference>
<dbReference type="STRING" id="990371.SAMN05421813_13224"/>
<evidence type="ECO:0000256" key="3">
    <source>
        <dbReference type="ARBA" id="ARBA00022679"/>
    </source>
</evidence>
<dbReference type="InterPro" id="IPR001537">
    <property type="entry name" value="SpoU_MeTrfase"/>
</dbReference>
<dbReference type="InterPro" id="IPR029064">
    <property type="entry name" value="Ribosomal_eL30-like_sf"/>
</dbReference>
<organism evidence="5 6">
    <name type="scientific">Daejeonella rubra</name>
    <dbReference type="NCBI Taxonomy" id="990371"/>
    <lineage>
        <taxon>Bacteria</taxon>
        <taxon>Pseudomonadati</taxon>
        <taxon>Bacteroidota</taxon>
        <taxon>Sphingobacteriia</taxon>
        <taxon>Sphingobacteriales</taxon>
        <taxon>Sphingobacteriaceae</taxon>
        <taxon>Daejeonella</taxon>
    </lineage>
</organism>
<dbReference type="InterPro" id="IPR013123">
    <property type="entry name" value="SpoU_subst-bd"/>
</dbReference>
<dbReference type="GO" id="GO:0008173">
    <property type="term" value="F:RNA methyltransferase activity"/>
    <property type="evidence" value="ECO:0007669"/>
    <property type="project" value="InterPro"/>
</dbReference>
<dbReference type="InterPro" id="IPR029028">
    <property type="entry name" value="Alpha/beta_knot_MTases"/>
</dbReference>
<sequence>MPDLQADTWMHYSRQILGTKAVYLQVSNYGREGMISKSQISFIKSLHQKKFRKEHRLFIVEGLKSVSEFINSKFEIDSIYHIADVMPKLGKLSHNIKLHLISPDELSKISSLSAPQQLLATIKIPNPEELKIELLEGNFVMALDGIQDPGNFGTIIRTADWFGINYIICSEDTVEAYNPKVVQASMGSLARVNIIYTDLKDLFVKTKFPVYGALLNGQSIYKTTFGQEGILLLGNEGKGISADLMKMITFPVTIPRFGSAESLNVAISASIFCSEIRRNC</sequence>
<dbReference type="EMBL" id="FNHH01000032">
    <property type="protein sequence ID" value="SDM99936.1"/>
    <property type="molecule type" value="Genomic_DNA"/>
</dbReference>
<dbReference type="Pfam" id="PF00588">
    <property type="entry name" value="SpoU_methylase"/>
    <property type="match status" value="1"/>
</dbReference>
<dbReference type="RefSeq" id="WP_317040500.1">
    <property type="nucleotide sequence ID" value="NZ_FNHH01000032.1"/>
</dbReference>
<dbReference type="Gene3D" id="3.40.1280.10">
    <property type="match status" value="1"/>
</dbReference>
<keyword evidence="6" id="KW-1185">Reference proteome</keyword>
<proteinExistence type="inferred from homology"/>
<dbReference type="PANTHER" id="PTHR43191:SF2">
    <property type="entry name" value="RRNA METHYLTRANSFERASE 3, MITOCHONDRIAL"/>
    <property type="match status" value="1"/>
</dbReference>
<dbReference type="PANTHER" id="PTHR43191">
    <property type="entry name" value="RRNA METHYLTRANSFERASE 3"/>
    <property type="match status" value="1"/>
</dbReference>
<feature type="domain" description="RNA 2-O ribose methyltransferase substrate binding" evidence="4">
    <location>
        <begin position="59"/>
        <end position="128"/>
    </location>
</feature>
<evidence type="ECO:0000256" key="2">
    <source>
        <dbReference type="ARBA" id="ARBA00022603"/>
    </source>
</evidence>
<evidence type="ECO:0000313" key="5">
    <source>
        <dbReference type="EMBL" id="SDM99936.1"/>
    </source>
</evidence>
<dbReference type="SUPFAM" id="SSF55315">
    <property type="entry name" value="L30e-like"/>
    <property type="match status" value="1"/>
</dbReference>
<dbReference type="AlphaFoldDB" id="A0A1G9XU42"/>
<dbReference type="GO" id="GO:0005737">
    <property type="term" value="C:cytoplasm"/>
    <property type="evidence" value="ECO:0007669"/>
    <property type="project" value="UniProtKB-ARBA"/>
</dbReference>
<dbReference type="GO" id="GO:0003723">
    <property type="term" value="F:RNA binding"/>
    <property type="evidence" value="ECO:0007669"/>
    <property type="project" value="InterPro"/>
</dbReference>
<dbReference type="GO" id="GO:0006396">
    <property type="term" value="P:RNA processing"/>
    <property type="evidence" value="ECO:0007669"/>
    <property type="project" value="InterPro"/>
</dbReference>
<protein>
    <submittedName>
        <fullName evidence="5">RNA methyltransferase, TrmH family</fullName>
    </submittedName>
</protein>
<keyword evidence="2 5" id="KW-0489">Methyltransferase</keyword>
<dbReference type="GO" id="GO:0032259">
    <property type="term" value="P:methylation"/>
    <property type="evidence" value="ECO:0007669"/>
    <property type="project" value="UniProtKB-KW"/>
</dbReference>
<gene>
    <name evidence="5" type="ORF">SAMN05421813_13224</name>
</gene>
<keyword evidence="3 5" id="KW-0808">Transferase</keyword>
<dbReference type="Pfam" id="PF22435">
    <property type="entry name" value="MRM3-like_sub_bind"/>
    <property type="match status" value="1"/>
</dbReference>
<dbReference type="InterPro" id="IPR029026">
    <property type="entry name" value="tRNA_m1G_MTases_N"/>
</dbReference>
<dbReference type="InterPro" id="IPR051259">
    <property type="entry name" value="rRNA_Methyltransferase"/>
</dbReference>
<dbReference type="CDD" id="cd18109">
    <property type="entry name" value="SpoU-like_RNA-MTase"/>
    <property type="match status" value="1"/>
</dbReference>
<dbReference type="InterPro" id="IPR053888">
    <property type="entry name" value="MRM3-like_sub_bind"/>
</dbReference>
<evidence type="ECO:0000256" key="1">
    <source>
        <dbReference type="ARBA" id="ARBA00007228"/>
    </source>
</evidence>
<dbReference type="Gene3D" id="3.30.1330.30">
    <property type="match status" value="1"/>
</dbReference>
<evidence type="ECO:0000313" key="6">
    <source>
        <dbReference type="Proteomes" id="UP000199226"/>
    </source>
</evidence>
<dbReference type="SMART" id="SM00967">
    <property type="entry name" value="SpoU_sub_bind"/>
    <property type="match status" value="1"/>
</dbReference>
<accession>A0A1G9XU42</accession>
<dbReference type="Proteomes" id="UP000199226">
    <property type="component" value="Unassembled WGS sequence"/>
</dbReference>